<evidence type="ECO:0000256" key="7">
    <source>
        <dbReference type="SAM" id="MobiDB-lite"/>
    </source>
</evidence>
<keyword evidence="5" id="KW-0472">Membrane</keyword>
<dbReference type="PANTHER" id="PTHR12428:SF65">
    <property type="entry name" value="CYTOCHROME C OXIDASE ASSEMBLY PROTEIN COX18, MITOCHONDRIAL"/>
    <property type="match status" value="1"/>
</dbReference>
<dbReference type="GO" id="GO:0032979">
    <property type="term" value="P:protein insertion into mitochondrial inner membrane from matrix"/>
    <property type="evidence" value="ECO:0007669"/>
    <property type="project" value="TreeGrafter"/>
</dbReference>
<dbReference type="GO" id="GO:0005743">
    <property type="term" value="C:mitochondrial inner membrane"/>
    <property type="evidence" value="ECO:0007669"/>
    <property type="project" value="TreeGrafter"/>
</dbReference>
<feature type="repeat" description="TPR" evidence="6">
    <location>
        <begin position="454"/>
        <end position="487"/>
    </location>
</feature>
<dbReference type="Gene3D" id="1.25.40.10">
    <property type="entry name" value="Tetratricopeptide repeat domain"/>
    <property type="match status" value="1"/>
</dbReference>
<dbReference type="InterPro" id="IPR001708">
    <property type="entry name" value="YidC/ALB3/OXA1/COX18"/>
</dbReference>
<sequence>MIRSQTLNRILGRRMTERMIETSSVILREWSTNFSCVPRPGETIYGLHSFRFPDPQCINLSDNAPESGAASQPSTSYDLAELMDAAAVAEAHRFDIFQTCAQGLEWAHTTMGLPWWATIPLCTLSLRLALLPWSLRQAKIVRSSYMIYKEAVTLTDQQQGLSHGSSSSDTSSSSADSSPSARTQLASSTSSLTTAQRLKRTQAILRNFALLRQKCEAPHPIWILVNPMIQMPCFMVMGLTLRAMGVGRWPGLIHEGTLWFPDLTKAPLIIETMETPLGAPGFILPGLILAMTLTSLRRGFGASGTKLYQNQENDNFGKLLAALPPLLYTLTILGTYFKVQQPHAALLHWATSSAFTLSLQMGLQTAMVRETLHILPAQQVKDMLARMVAPPKPASSSGPLYSESTLPSELVEKVRCTHSADVLVVMGAQLSAKHRYSEAMFCLDRALALHSSHVRAHYSKGQVFSLVGRWQEAQRCFREAAEKSPEGSPEKGQALYCVATSLHTQGDLKTAISMYREAEGCWRGQTVISYSLTNALLEAGRSEEAKEVLIEAMNRDSKSPGRPFAFVLQRLASKLGLGQGVV</sequence>
<dbReference type="AlphaFoldDB" id="A0A250X739"/>
<dbReference type="InterPro" id="IPR019734">
    <property type="entry name" value="TPR_rpt"/>
</dbReference>
<name>A0A250X739_9CHLO</name>
<evidence type="ECO:0000256" key="6">
    <source>
        <dbReference type="PROSITE-ProRule" id="PRU00339"/>
    </source>
</evidence>
<evidence type="ECO:0000256" key="1">
    <source>
        <dbReference type="ARBA" id="ARBA00004141"/>
    </source>
</evidence>
<comment type="similarity">
    <text evidence="2">Belongs to the OXA1/ALB3/YidC (TC 2.A.9.2) family.</text>
</comment>
<proteinExistence type="inferred from homology"/>
<dbReference type="SUPFAM" id="SSF48452">
    <property type="entry name" value="TPR-like"/>
    <property type="match status" value="1"/>
</dbReference>
<dbReference type="OrthoDB" id="2148490at2759"/>
<comment type="subcellular location">
    <subcellularLocation>
        <location evidence="1">Membrane</location>
        <topology evidence="1">Multi-pass membrane protein</topology>
    </subcellularLocation>
</comment>
<keyword evidence="4" id="KW-1133">Transmembrane helix</keyword>
<feature type="region of interest" description="Disordered" evidence="7">
    <location>
        <begin position="159"/>
        <end position="193"/>
    </location>
</feature>
<evidence type="ECO:0000256" key="4">
    <source>
        <dbReference type="ARBA" id="ARBA00022989"/>
    </source>
</evidence>
<dbReference type="STRING" id="1157962.A0A250X739"/>
<keyword evidence="9" id="KW-1185">Reference proteome</keyword>
<dbReference type="Proteomes" id="UP000232323">
    <property type="component" value="Unassembled WGS sequence"/>
</dbReference>
<evidence type="ECO:0000313" key="9">
    <source>
        <dbReference type="Proteomes" id="UP000232323"/>
    </source>
</evidence>
<dbReference type="PANTHER" id="PTHR12428">
    <property type="entry name" value="OXA1"/>
    <property type="match status" value="1"/>
</dbReference>
<reference evidence="8 9" key="1">
    <citation type="submission" date="2017-08" db="EMBL/GenBank/DDBJ databases">
        <title>Acidophilic green algal genome provides insights into adaptation to an acidic environment.</title>
        <authorList>
            <person name="Hirooka S."/>
            <person name="Hirose Y."/>
            <person name="Kanesaki Y."/>
            <person name="Higuchi S."/>
            <person name="Fujiwara T."/>
            <person name="Onuma R."/>
            <person name="Era A."/>
            <person name="Ohbayashi R."/>
            <person name="Uzuka A."/>
            <person name="Nozaki H."/>
            <person name="Yoshikawa H."/>
            <person name="Miyagishima S.Y."/>
        </authorList>
    </citation>
    <scope>NUCLEOTIDE SEQUENCE [LARGE SCALE GENOMIC DNA]</scope>
    <source>
        <strain evidence="8 9">NIES-2499</strain>
    </source>
</reference>
<evidence type="ECO:0000256" key="2">
    <source>
        <dbReference type="ARBA" id="ARBA00010583"/>
    </source>
</evidence>
<accession>A0A250X739</accession>
<dbReference type="GO" id="GO:0032977">
    <property type="term" value="F:membrane insertase activity"/>
    <property type="evidence" value="ECO:0007669"/>
    <property type="project" value="InterPro"/>
</dbReference>
<protein>
    <submittedName>
        <fullName evidence="8">Uncharacterized protein</fullName>
    </submittedName>
</protein>
<dbReference type="PROSITE" id="PS50005">
    <property type="entry name" value="TPR"/>
    <property type="match status" value="1"/>
</dbReference>
<keyword evidence="3" id="KW-0812">Transmembrane</keyword>
<dbReference type="SMART" id="SM00028">
    <property type="entry name" value="TPR"/>
    <property type="match status" value="4"/>
</dbReference>
<dbReference type="InterPro" id="IPR011990">
    <property type="entry name" value="TPR-like_helical_dom_sf"/>
</dbReference>
<comment type="caution">
    <text evidence="8">The sequence shown here is derived from an EMBL/GenBank/DDBJ whole genome shotgun (WGS) entry which is preliminary data.</text>
</comment>
<evidence type="ECO:0000256" key="5">
    <source>
        <dbReference type="ARBA" id="ARBA00023136"/>
    </source>
</evidence>
<evidence type="ECO:0000313" key="8">
    <source>
        <dbReference type="EMBL" id="GAX78887.1"/>
    </source>
</evidence>
<feature type="compositionally biased region" description="Low complexity" evidence="7">
    <location>
        <begin position="162"/>
        <end position="193"/>
    </location>
</feature>
<evidence type="ECO:0000256" key="3">
    <source>
        <dbReference type="ARBA" id="ARBA00022692"/>
    </source>
</evidence>
<dbReference type="Pfam" id="PF12895">
    <property type="entry name" value="ANAPC3"/>
    <property type="match status" value="1"/>
</dbReference>
<keyword evidence="6" id="KW-0802">TPR repeat</keyword>
<gene>
    <name evidence="8" type="ORF">CEUSTIGMA_g6326.t1</name>
</gene>
<organism evidence="8 9">
    <name type="scientific">Chlamydomonas eustigma</name>
    <dbReference type="NCBI Taxonomy" id="1157962"/>
    <lineage>
        <taxon>Eukaryota</taxon>
        <taxon>Viridiplantae</taxon>
        <taxon>Chlorophyta</taxon>
        <taxon>core chlorophytes</taxon>
        <taxon>Chlorophyceae</taxon>
        <taxon>CS clade</taxon>
        <taxon>Chlamydomonadales</taxon>
        <taxon>Chlamydomonadaceae</taxon>
        <taxon>Chlamydomonas</taxon>
    </lineage>
</organism>
<dbReference type="EMBL" id="BEGY01000036">
    <property type="protein sequence ID" value="GAX78887.1"/>
    <property type="molecule type" value="Genomic_DNA"/>
</dbReference>